<name>A0A409VBP4_9AGAR</name>
<dbReference type="PANTHER" id="PTHR16056:SF2">
    <property type="entry name" value="TESTIS-EXPRESSED PROTEIN 10"/>
    <property type="match status" value="1"/>
</dbReference>
<keyword evidence="5" id="KW-0690">Ribosome biogenesis</keyword>
<proteinExistence type="inferred from homology"/>
<evidence type="ECO:0000313" key="8">
    <source>
        <dbReference type="EMBL" id="PPQ64424.1"/>
    </source>
</evidence>
<protein>
    <recommendedName>
        <fullName evidence="5">Pre-rRNA-processing protein</fullName>
    </recommendedName>
</protein>
<evidence type="ECO:0000256" key="6">
    <source>
        <dbReference type="SAM" id="MobiDB-lite"/>
    </source>
</evidence>
<comment type="similarity">
    <text evidence="3 5">Belongs to the IPI1/TEX10 family.</text>
</comment>
<dbReference type="InParanoid" id="A0A409VBP4"/>
<dbReference type="OrthoDB" id="361362at2759"/>
<dbReference type="GO" id="GO:0120330">
    <property type="term" value="C:rixosome complex"/>
    <property type="evidence" value="ECO:0007669"/>
    <property type="project" value="UniProtKB-UniRule"/>
</dbReference>
<dbReference type="InterPro" id="IPR016024">
    <property type="entry name" value="ARM-type_fold"/>
</dbReference>
<dbReference type="GO" id="GO:0005634">
    <property type="term" value="C:nucleus"/>
    <property type="evidence" value="ECO:0007669"/>
    <property type="project" value="UniProtKB-SubCell"/>
</dbReference>
<evidence type="ECO:0000256" key="2">
    <source>
        <dbReference type="ARBA" id="ARBA00004123"/>
    </source>
</evidence>
<dbReference type="GO" id="GO:0006364">
    <property type="term" value="P:rRNA processing"/>
    <property type="evidence" value="ECO:0007669"/>
    <property type="project" value="UniProtKB-UniRule"/>
</dbReference>
<accession>A0A409VBP4</accession>
<feature type="region of interest" description="Disordered" evidence="6">
    <location>
        <begin position="477"/>
        <end position="497"/>
    </location>
</feature>
<gene>
    <name evidence="8" type="ORF">CVT26_002131</name>
</gene>
<comment type="subcellular location">
    <subcellularLocation>
        <location evidence="2 5">Nucleus</location>
    </subcellularLocation>
</comment>
<keyword evidence="5" id="KW-0698">rRNA processing</keyword>
<evidence type="ECO:0000256" key="5">
    <source>
        <dbReference type="RuleBase" id="RU368021"/>
    </source>
</evidence>
<organism evidence="8 9">
    <name type="scientific">Gymnopilus dilepis</name>
    <dbReference type="NCBI Taxonomy" id="231916"/>
    <lineage>
        <taxon>Eukaryota</taxon>
        <taxon>Fungi</taxon>
        <taxon>Dikarya</taxon>
        <taxon>Basidiomycota</taxon>
        <taxon>Agaricomycotina</taxon>
        <taxon>Agaricomycetes</taxon>
        <taxon>Agaricomycetidae</taxon>
        <taxon>Agaricales</taxon>
        <taxon>Agaricineae</taxon>
        <taxon>Hymenogastraceae</taxon>
        <taxon>Gymnopilus</taxon>
    </lineage>
</organism>
<keyword evidence="4 5" id="KW-0539">Nucleus</keyword>
<dbReference type="Proteomes" id="UP000284706">
    <property type="component" value="Unassembled WGS sequence"/>
</dbReference>
<comment type="subunit">
    <text evidence="5">Component of the RIX1 complex.</text>
</comment>
<evidence type="ECO:0000256" key="1">
    <source>
        <dbReference type="ARBA" id="ARBA00002355"/>
    </source>
</evidence>
<dbReference type="EMBL" id="NHYE01005667">
    <property type="protein sequence ID" value="PPQ64424.1"/>
    <property type="molecule type" value="Genomic_DNA"/>
</dbReference>
<dbReference type="PANTHER" id="PTHR16056">
    <property type="entry name" value="REGULATOR OF MICROTUBULE DYNAMICS PROTEIN"/>
    <property type="match status" value="1"/>
</dbReference>
<dbReference type="Pfam" id="PF12333">
    <property type="entry name" value="Ipi1_N"/>
    <property type="match status" value="1"/>
</dbReference>
<evidence type="ECO:0000256" key="3">
    <source>
        <dbReference type="ARBA" id="ARBA00006427"/>
    </source>
</evidence>
<dbReference type="Gene3D" id="1.25.10.10">
    <property type="entry name" value="Leucine-rich Repeat Variant"/>
    <property type="match status" value="1"/>
</dbReference>
<dbReference type="InterPro" id="IPR011989">
    <property type="entry name" value="ARM-like"/>
</dbReference>
<evidence type="ECO:0000313" key="9">
    <source>
        <dbReference type="Proteomes" id="UP000284706"/>
    </source>
</evidence>
<dbReference type="SUPFAM" id="SSF48371">
    <property type="entry name" value="ARM repeat"/>
    <property type="match status" value="1"/>
</dbReference>
<evidence type="ECO:0000256" key="4">
    <source>
        <dbReference type="ARBA" id="ARBA00023242"/>
    </source>
</evidence>
<feature type="domain" description="Pre-rRNA-processing protein Ipi1 N-terminal" evidence="7">
    <location>
        <begin position="156"/>
        <end position="260"/>
    </location>
</feature>
<comment type="function">
    <text evidence="1 5">Component of the RIX1 complex required for processing of ITS2 sequences from 35S pre-rRNA.</text>
</comment>
<comment type="caution">
    <text evidence="8">The sequence shown here is derived from an EMBL/GenBank/DDBJ whole genome shotgun (WGS) entry which is preliminary data.</text>
</comment>
<evidence type="ECO:0000259" key="7">
    <source>
        <dbReference type="Pfam" id="PF12333"/>
    </source>
</evidence>
<keyword evidence="9" id="KW-1185">Reference proteome</keyword>
<reference evidence="8 9" key="1">
    <citation type="journal article" date="2018" name="Evol. Lett.">
        <title>Horizontal gene cluster transfer increased hallucinogenic mushroom diversity.</title>
        <authorList>
            <person name="Reynolds H.T."/>
            <person name="Vijayakumar V."/>
            <person name="Gluck-Thaler E."/>
            <person name="Korotkin H.B."/>
            <person name="Matheny P.B."/>
            <person name="Slot J.C."/>
        </authorList>
    </citation>
    <scope>NUCLEOTIDE SEQUENCE [LARGE SCALE GENOMIC DNA]</scope>
    <source>
        <strain evidence="8 9">SRW20</strain>
    </source>
</reference>
<dbReference type="InterPro" id="IPR024679">
    <property type="entry name" value="Ipi1_N"/>
</dbReference>
<sequence>MPKSSKRKKEKVADFSKAKLKLGKGKAPASNAIDTSFKARSIALPSQSIAIEKDASEPVTKRQLTFGDLLSNLKHYNAGTRKDALLGLRELLDSNWDMVDSCLTPLLNALVRIISDEVCANAISFQQTTQATQDASVRKQLLWLLAWLLPRIPSDDLVPHSSLLLLFTTSAQTHIFPEIRIDAVRSLDILLECIPETTVDGWCEKNSGHGSRILEGYLGILNAGTRYGEADGPLKATSTASVVLTPASKLVVLRSLATFLQKALSPQEAKSRGSNSFDSSFMMNAFPTSDAYHSFESLFGSCETKSIVRKWQPEVTADDEGVEIFTQSYPLLEQASGDAWTLQELELVDENAGLNGSQQGDASFVAHLAKTLHSTIIETYLDCAPSVFSPGSSPSETELQLILTVARIAQSLYHKVMHSSENVDHEHIAHLESIVNYMAPYFPASSRDSKVEPAYEEFNLIFCQLSALLIIAAATQTDAPAPPRPHQKRRATRNRPNTTPLHAEQVTRYIARRLRGEAASSAQMGVAISPAAYNALLPTVWALISSRGGTSAAEVDAVFHATLDHAVRVSSKSACKRPTIEFVGRLLMLSLDPHRESLLVADKDADIKAKFESWYLHLPQVLWELGSTNVPCSQTILRVLLRVLQRRPKTAQAEILASLHSRLIPYFHIDHPHRGAVPGPYKKLPPLSASRVRLLALDVVSTVLAMGRQEGQDFEGLSRAVGLAVAGEDEYDYWTHISAVPCTNIKR</sequence>
<dbReference type="AlphaFoldDB" id="A0A409VBP4"/>
<dbReference type="STRING" id="231916.A0A409VBP4"/>